<keyword evidence="1" id="KW-1185">Reference proteome</keyword>
<proteinExistence type="predicted"/>
<reference evidence="2" key="1">
    <citation type="submission" date="2022-11" db="UniProtKB">
        <authorList>
            <consortium name="WormBaseParasite"/>
        </authorList>
    </citation>
    <scope>IDENTIFICATION</scope>
</reference>
<dbReference type="AlphaFoldDB" id="A0A915BSU1"/>
<sequence>IALNAMSTIRLISAAFVVFLTLTVRGLTSQSKKSVHDLEGFASALNSASRLRYGKRSYDPSLLETLAELEKSGKYPTTDFDSDNNMELIESKRSSSFLPMDKVVASLNRAERLRFG</sequence>
<evidence type="ECO:0000313" key="1">
    <source>
        <dbReference type="Proteomes" id="UP000887569"/>
    </source>
</evidence>
<protein>
    <submittedName>
        <fullName evidence="2">Uncharacterized protein</fullName>
    </submittedName>
</protein>
<organism evidence="1 2">
    <name type="scientific">Parascaris univalens</name>
    <name type="common">Nematode worm</name>
    <dbReference type="NCBI Taxonomy" id="6257"/>
    <lineage>
        <taxon>Eukaryota</taxon>
        <taxon>Metazoa</taxon>
        <taxon>Ecdysozoa</taxon>
        <taxon>Nematoda</taxon>
        <taxon>Chromadorea</taxon>
        <taxon>Rhabditida</taxon>
        <taxon>Spirurina</taxon>
        <taxon>Ascaridomorpha</taxon>
        <taxon>Ascaridoidea</taxon>
        <taxon>Ascarididae</taxon>
        <taxon>Parascaris</taxon>
    </lineage>
</organism>
<dbReference type="Proteomes" id="UP000887569">
    <property type="component" value="Unplaced"/>
</dbReference>
<name>A0A915BSU1_PARUN</name>
<dbReference type="WBParaSite" id="PgR057_g064_t01">
    <property type="protein sequence ID" value="PgR057_g064_t01"/>
    <property type="gene ID" value="PgR057_g064"/>
</dbReference>
<accession>A0A915BSU1</accession>
<evidence type="ECO:0000313" key="2">
    <source>
        <dbReference type="WBParaSite" id="PgR057_g064_t01"/>
    </source>
</evidence>